<organism evidence="1">
    <name type="scientific">Strombidium rassoulzadegani</name>
    <dbReference type="NCBI Taxonomy" id="1082188"/>
    <lineage>
        <taxon>Eukaryota</taxon>
        <taxon>Sar</taxon>
        <taxon>Alveolata</taxon>
        <taxon>Ciliophora</taxon>
        <taxon>Intramacronucleata</taxon>
        <taxon>Spirotrichea</taxon>
        <taxon>Oligotrichia</taxon>
        <taxon>Strombidiidae</taxon>
        <taxon>Strombidium</taxon>
    </lineage>
</organism>
<accession>A0A7S3FT20</accession>
<name>A0A7S3FT20_9SPIT</name>
<gene>
    <name evidence="1" type="ORF">SRAS04492_LOCUS1811</name>
</gene>
<proteinExistence type="predicted"/>
<dbReference type="EMBL" id="HBIA01003505">
    <property type="protein sequence ID" value="CAE0230025.1"/>
    <property type="molecule type" value="Transcribed_RNA"/>
</dbReference>
<reference evidence="1" key="1">
    <citation type="submission" date="2021-01" db="EMBL/GenBank/DDBJ databases">
        <authorList>
            <person name="Corre E."/>
            <person name="Pelletier E."/>
            <person name="Niang G."/>
            <person name="Scheremetjew M."/>
            <person name="Finn R."/>
            <person name="Kale V."/>
            <person name="Holt S."/>
            <person name="Cochrane G."/>
            <person name="Meng A."/>
            <person name="Brown T."/>
            <person name="Cohen L."/>
        </authorList>
    </citation>
    <scope>NUCLEOTIDE SEQUENCE</scope>
    <source>
        <strain evidence="1">Ras09</strain>
    </source>
</reference>
<dbReference type="AlphaFoldDB" id="A0A7S3FT20"/>
<sequence>MASELDEESLARKVVQTKVKAQEGKKLKIIVGVVVTFVNDDGVALEIVEAGFVHHGEDADLVRVENAAEEVLEPVERHLDEVARLLDGGKDYWLDQDPAVLSTAGDELPAAGGDHAESLHEDLEVVDDIIPPVGKVLPIVLLVELVEVLPHFLGVLLDLGGELLAEAG</sequence>
<evidence type="ECO:0000313" key="1">
    <source>
        <dbReference type="EMBL" id="CAE0230025.1"/>
    </source>
</evidence>
<protein>
    <submittedName>
        <fullName evidence="1">Uncharacterized protein</fullName>
    </submittedName>
</protein>